<comment type="caution">
    <text evidence="3">The sequence shown here is derived from an EMBL/GenBank/DDBJ whole genome shotgun (WGS) entry which is preliminary data.</text>
</comment>
<dbReference type="EMBL" id="JBHFQA010000003">
    <property type="protein sequence ID" value="KAL2101517.1"/>
    <property type="molecule type" value="Genomic_DNA"/>
</dbReference>
<dbReference type="Pfam" id="PF05327">
    <property type="entry name" value="RRN3"/>
    <property type="match status" value="1"/>
</dbReference>
<dbReference type="Proteomes" id="UP001591681">
    <property type="component" value="Unassembled WGS sequence"/>
</dbReference>
<evidence type="ECO:0000313" key="3">
    <source>
        <dbReference type="EMBL" id="KAL2101517.1"/>
    </source>
</evidence>
<evidence type="ECO:0000256" key="2">
    <source>
        <dbReference type="SAM" id="MobiDB-lite"/>
    </source>
</evidence>
<organism evidence="3 4">
    <name type="scientific">Coilia grayii</name>
    <name type="common">Gray's grenadier anchovy</name>
    <dbReference type="NCBI Taxonomy" id="363190"/>
    <lineage>
        <taxon>Eukaryota</taxon>
        <taxon>Metazoa</taxon>
        <taxon>Chordata</taxon>
        <taxon>Craniata</taxon>
        <taxon>Vertebrata</taxon>
        <taxon>Euteleostomi</taxon>
        <taxon>Actinopterygii</taxon>
        <taxon>Neopterygii</taxon>
        <taxon>Teleostei</taxon>
        <taxon>Clupei</taxon>
        <taxon>Clupeiformes</taxon>
        <taxon>Clupeoidei</taxon>
        <taxon>Engraulidae</taxon>
        <taxon>Coilinae</taxon>
        <taxon>Coilia</taxon>
    </lineage>
</organism>
<protein>
    <recommendedName>
        <fullName evidence="5">RNA polymerase I-specific transcription initiation factor RRN3</fullName>
    </recommendedName>
</protein>
<evidence type="ECO:0008006" key="5">
    <source>
        <dbReference type="Google" id="ProtNLM"/>
    </source>
</evidence>
<accession>A0ABD1KQV0</accession>
<sequence>MEVDDRDFLNTPPIKTVRFGGNVANTLAKSKQGDKGDYELLKHQLTDPDIKDAQIINWLQEFRACVTQLSKDHEQLVYAVLRLPWLGRSQAVVDEYLSFLSNLVSAQTVYLRTCLKMAVSNFTPARVRICEGGVDISDSDDDDENLPRNFNHCHQALQIILRYVPSTSRFLMPILSENFPFVQKSSRTLECYVHNLLRVTVYIPALRREILELIISKMLTLDVSAPRAEIEEMEESAEQKSCEASQDDCLFDMDEDRDSGLEATLPDCSVMAHPVAERLDTLMSVLLAFIKDACFQNGVLELERTKALYRDLLSVFDKLILPTHASYHVQYCVFYLSSLRLGLAEAFLDHLWKLLQSPSQPPILRQAAAGYIGSFLARAKFLPVSTVKACLDLLLPWLHLYIDSQDANSRSFCDITLHGPFYATCQAVFYALVFRHRAIVEGNMKKGLAYLQSLNLERIVMCQLNPLKVCLPAITNMFAAITRKYQLVFCYTIIERNNRNTLPIIRSSVGGDSVSANTNPLDSFFPFDPYLLKRSGKLIEPLYQVWEEPADCVVDTSKREVRKVSVDEEDDFLRGETPQMDTVMGMTPGSFESHLRSPSSVGSPPLTFLQRPF</sequence>
<evidence type="ECO:0000256" key="1">
    <source>
        <dbReference type="ARBA" id="ARBA00010098"/>
    </source>
</evidence>
<reference evidence="3 4" key="1">
    <citation type="submission" date="2024-09" db="EMBL/GenBank/DDBJ databases">
        <title>A chromosome-level genome assembly of Gray's grenadier anchovy, Coilia grayii.</title>
        <authorList>
            <person name="Fu Z."/>
        </authorList>
    </citation>
    <scope>NUCLEOTIDE SEQUENCE [LARGE SCALE GENOMIC DNA]</scope>
    <source>
        <strain evidence="3">G4</strain>
        <tissue evidence="3">Muscle</tissue>
    </source>
</reference>
<dbReference type="PANTHER" id="PTHR12790">
    <property type="entry name" value="TRANSCRIPTION INITIATION FACTOR IA RRN3"/>
    <property type="match status" value="1"/>
</dbReference>
<dbReference type="AlphaFoldDB" id="A0ABD1KQV0"/>
<feature type="region of interest" description="Disordered" evidence="2">
    <location>
        <begin position="591"/>
        <end position="613"/>
    </location>
</feature>
<keyword evidence="4" id="KW-1185">Reference proteome</keyword>
<evidence type="ECO:0000313" key="4">
    <source>
        <dbReference type="Proteomes" id="UP001591681"/>
    </source>
</evidence>
<dbReference type="PANTHER" id="PTHR12790:SF0">
    <property type="entry name" value="RNA POLYMERASE I-SPECIFIC TRANSCRIPTION INITIATION FACTOR RRN3-RELATED"/>
    <property type="match status" value="1"/>
</dbReference>
<proteinExistence type="inferred from homology"/>
<comment type="similarity">
    <text evidence="1">Belongs to the RRN3 family.</text>
</comment>
<gene>
    <name evidence="3" type="ORF">ACEWY4_003278</name>
</gene>
<name>A0ABD1KQV0_9TELE</name>
<dbReference type="InterPro" id="IPR007991">
    <property type="entry name" value="RNA_pol_I_trans_ini_fac_RRN3"/>
</dbReference>